<dbReference type="AlphaFoldDB" id="A0AA88KG44"/>
<gene>
    <name evidence="2" type="ORF">C9374_010635</name>
</gene>
<sequence>MDKRIEYLRGVTERVSKWTQLRNMNEPQDLYQVFDRLENFRQVLTQEINVMSEFKDHPLFSNKRFENRNDSGFERCYEYIIKNALANYTCDRYEYYKNPLEQYVNNINYNPSLILSRAFLSTSENDKLKELIFTAVNNCDSDWKHFSSMVNDWFCKDKDFILSLIPKQADAFNCAEQSLRRDNEFIKKALQANRKVFQKLSYNDWNFVKEILIAFPDIVIPEQYRKIECVTELAKENLEILKQVPWAIAFNVYHNLNPKKTIPTFKLQEGCYNDQTAQYSSHLSHLNKRIDIRTWYFYSQASTSKYEITNGQEIGEKIWKYIFGDK</sequence>
<reference evidence="2 3" key="1">
    <citation type="journal article" date="2018" name="BMC Genomics">
        <title>The genome of Naegleria lovaniensis, the basis for a comparative approach to unravel pathogenicity factors of the human pathogenic amoeba N. fowleri.</title>
        <authorList>
            <person name="Liechti N."/>
            <person name="Schurch N."/>
            <person name="Bruggmann R."/>
            <person name="Wittwer M."/>
        </authorList>
    </citation>
    <scope>NUCLEOTIDE SEQUENCE [LARGE SCALE GENOMIC DNA]</scope>
    <source>
        <strain evidence="2 3">ATCC 30569</strain>
    </source>
</reference>
<name>A0AA88KG44_NAELO</name>
<dbReference type="Pfam" id="PF13475">
    <property type="entry name" value="DUF4116"/>
    <property type="match status" value="1"/>
</dbReference>
<dbReference type="RefSeq" id="XP_044543790.1">
    <property type="nucleotide sequence ID" value="XM_044686201.1"/>
</dbReference>
<accession>A0AA88KG44</accession>
<feature type="domain" description="DUF4116" evidence="1">
    <location>
        <begin position="157"/>
        <end position="202"/>
    </location>
</feature>
<evidence type="ECO:0000313" key="3">
    <source>
        <dbReference type="Proteomes" id="UP000816034"/>
    </source>
</evidence>
<dbReference type="EMBL" id="PYSW02000044">
    <property type="protein sequence ID" value="KAG2374616.1"/>
    <property type="molecule type" value="Genomic_DNA"/>
</dbReference>
<proteinExistence type="predicted"/>
<dbReference type="InterPro" id="IPR025197">
    <property type="entry name" value="DUF4116"/>
</dbReference>
<organism evidence="2 3">
    <name type="scientific">Naegleria lovaniensis</name>
    <name type="common">Amoeba</name>
    <dbReference type="NCBI Taxonomy" id="51637"/>
    <lineage>
        <taxon>Eukaryota</taxon>
        <taxon>Discoba</taxon>
        <taxon>Heterolobosea</taxon>
        <taxon>Tetramitia</taxon>
        <taxon>Eutetramitia</taxon>
        <taxon>Vahlkampfiidae</taxon>
        <taxon>Naegleria</taxon>
    </lineage>
</organism>
<keyword evidence="3" id="KW-1185">Reference proteome</keyword>
<evidence type="ECO:0000259" key="1">
    <source>
        <dbReference type="Pfam" id="PF13475"/>
    </source>
</evidence>
<dbReference type="Proteomes" id="UP000816034">
    <property type="component" value="Unassembled WGS sequence"/>
</dbReference>
<protein>
    <recommendedName>
        <fullName evidence="1">DUF4116 domain-containing protein</fullName>
    </recommendedName>
</protein>
<dbReference type="GeneID" id="68103089"/>
<evidence type="ECO:0000313" key="2">
    <source>
        <dbReference type="EMBL" id="KAG2374616.1"/>
    </source>
</evidence>
<comment type="caution">
    <text evidence="2">The sequence shown here is derived from an EMBL/GenBank/DDBJ whole genome shotgun (WGS) entry which is preliminary data.</text>
</comment>